<gene>
    <name evidence="3" type="ORF">SAMN04487884_12627</name>
</gene>
<dbReference type="PROSITE" id="PS50943">
    <property type="entry name" value="HTH_CROC1"/>
    <property type="match status" value="1"/>
</dbReference>
<dbReference type="AlphaFoldDB" id="A0A1H9W0C0"/>
<name>A0A1H9W0C0_BUTFI</name>
<accession>A0A1H9W0C0</accession>
<dbReference type="PANTHER" id="PTHR46558">
    <property type="entry name" value="TRACRIPTIONAL REGULATORY PROTEIN-RELATED-RELATED"/>
    <property type="match status" value="1"/>
</dbReference>
<dbReference type="Proteomes" id="UP000182584">
    <property type="component" value="Unassembled WGS sequence"/>
</dbReference>
<dbReference type="PANTHER" id="PTHR46558:SF11">
    <property type="entry name" value="HTH-TYPE TRANSCRIPTIONAL REGULATOR XRE"/>
    <property type="match status" value="1"/>
</dbReference>
<evidence type="ECO:0000313" key="3">
    <source>
        <dbReference type="EMBL" id="SES27342.1"/>
    </source>
</evidence>
<dbReference type="InterPro" id="IPR001387">
    <property type="entry name" value="Cro/C1-type_HTH"/>
</dbReference>
<dbReference type="Gene3D" id="1.10.260.40">
    <property type="entry name" value="lambda repressor-like DNA-binding domains"/>
    <property type="match status" value="1"/>
</dbReference>
<dbReference type="SMART" id="SM00530">
    <property type="entry name" value="HTH_XRE"/>
    <property type="match status" value="1"/>
</dbReference>
<dbReference type="InterPro" id="IPR010982">
    <property type="entry name" value="Lambda_DNA-bd_dom_sf"/>
</dbReference>
<keyword evidence="1 3" id="KW-0238">DNA-binding</keyword>
<feature type="domain" description="HTH cro/C1-type" evidence="2">
    <location>
        <begin position="7"/>
        <end position="61"/>
    </location>
</feature>
<proteinExistence type="predicted"/>
<evidence type="ECO:0000313" key="4">
    <source>
        <dbReference type="Proteomes" id="UP000182584"/>
    </source>
</evidence>
<evidence type="ECO:0000256" key="1">
    <source>
        <dbReference type="ARBA" id="ARBA00023125"/>
    </source>
</evidence>
<dbReference type="SUPFAM" id="SSF47413">
    <property type="entry name" value="lambda repressor-like DNA-binding domains"/>
    <property type="match status" value="1"/>
</dbReference>
<protein>
    <submittedName>
        <fullName evidence="3">DNA-binding transcriptional regulator, XRE-family HTH domain</fullName>
    </submittedName>
</protein>
<reference evidence="3 4" key="1">
    <citation type="submission" date="2016-10" db="EMBL/GenBank/DDBJ databases">
        <authorList>
            <person name="de Groot N.N."/>
        </authorList>
    </citation>
    <scope>NUCLEOTIDE SEQUENCE [LARGE SCALE GENOMIC DNA]</scope>
    <source>
        <strain evidence="3 4">AR40</strain>
    </source>
</reference>
<dbReference type="GO" id="GO:0003677">
    <property type="term" value="F:DNA binding"/>
    <property type="evidence" value="ECO:0007669"/>
    <property type="project" value="UniProtKB-KW"/>
</dbReference>
<dbReference type="RefSeq" id="WP_074758042.1">
    <property type="nucleotide sequence ID" value="NZ_FOGJ01000026.1"/>
</dbReference>
<sequence>MTIGKVIRKYRKEKGLTQEEMAIRLGVSTPAVNKWEKDNTLPDISLLVPIARLFGISTDELLSFKDDITDKEIYIFIKELDRRFKHEPYEDVFADAKKKLEEYPGNERLKWQVATVLNAARLFNEVADSDRYDDVICSWFSGLLESEDLSIRKSAAEALFHFHYRKEDYQTAERYLLYYSEDNPERKLMQANIYAKTGKINEAYVAYEEMMLAEVNQLRVIMNALQILCEEDGDLDLAHRVADASSDVAKCFDMGVYQEISMQLELAAYEKNIDETARIMEKLISNCDSISDFTKSKLFSHLSFKQYGKDFYEELRSDLVKRFCDEETFGYMSGNIYWETLKDKSHKK</sequence>
<dbReference type="Pfam" id="PF01381">
    <property type="entry name" value="HTH_3"/>
    <property type="match status" value="1"/>
</dbReference>
<dbReference type="OrthoDB" id="9812495at2"/>
<dbReference type="EMBL" id="FOGJ01000026">
    <property type="protein sequence ID" value="SES27342.1"/>
    <property type="molecule type" value="Genomic_DNA"/>
</dbReference>
<dbReference type="CDD" id="cd00093">
    <property type="entry name" value="HTH_XRE"/>
    <property type="match status" value="1"/>
</dbReference>
<organism evidence="3 4">
    <name type="scientific">Butyrivibrio fibrisolvens</name>
    <dbReference type="NCBI Taxonomy" id="831"/>
    <lineage>
        <taxon>Bacteria</taxon>
        <taxon>Bacillati</taxon>
        <taxon>Bacillota</taxon>
        <taxon>Clostridia</taxon>
        <taxon>Lachnospirales</taxon>
        <taxon>Lachnospiraceae</taxon>
        <taxon>Butyrivibrio</taxon>
    </lineage>
</organism>
<evidence type="ECO:0000259" key="2">
    <source>
        <dbReference type="PROSITE" id="PS50943"/>
    </source>
</evidence>